<dbReference type="CDD" id="cd02440">
    <property type="entry name" value="AdoMet_MTases"/>
    <property type="match status" value="1"/>
</dbReference>
<dbReference type="HOGENOM" id="CLU_1044319_0_0_2"/>
<dbReference type="RefSeq" id="WP_048128203.1">
    <property type="nucleotide sequence ID" value="NZ_CP009515.1"/>
</dbReference>
<dbReference type="InterPro" id="IPR029063">
    <property type="entry name" value="SAM-dependent_MTases_sf"/>
</dbReference>
<gene>
    <name evidence="1" type="ORF">MSLAZ_2883</name>
</gene>
<dbReference type="STRING" id="1434111.MSLAZ_2883"/>
<dbReference type="Gene3D" id="3.40.50.150">
    <property type="entry name" value="Vaccinia Virus protein VP39"/>
    <property type="match status" value="1"/>
</dbReference>
<name>A0A0E3S4W4_9EURY</name>
<dbReference type="OrthoDB" id="1018at2157"/>
<reference evidence="1 2" key="1">
    <citation type="submission" date="2014-07" db="EMBL/GenBank/DDBJ databases">
        <title>Methanogenic archaea and the global carbon cycle.</title>
        <authorList>
            <person name="Henriksen J.R."/>
            <person name="Luke J."/>
            <person name="Reinhart S."/>
            <person name="Benedict M.N."/>
            <person name="Youngblut N.D."/>
            <person name="Metcalf M.E."/>
            <person name="Whitaker R.J."/>
            <person name="Metcalf W.W."/>
        </authorList>
    </citation>
    <scope>NUCLEOTIDE SEQUENCE [LARGE SCALE GENOMIC DNA]</scope>
    <source>
        <strain evidence="1 2">Z-7289</strain>
    </source>
</reference>
<dbReference type="PATRIC" id="fig|1434111.4.peg.3814"/>
<dbReference type="AlphaFoldDB" id="A0A0E3S4W4"/>
<dbReference type="Pfam" id="PF13489">
    <property type="entry name" value="Methyltransf_23"/>
    <property type="match status" value="1"/>
</dbReference>
<dbReference type="Proteomes" id="UP000033072">
    <property type="component" value="Chromosome"/>
</dbReference>
<dbReference type="PANTHER" id="PTHR43861">
    <property type="entry name" value="TRANS-ACONITATE 2-METHYLTRANSFERASE-RELATED"/>
    <property type="match status" value="1"/>
</dbReference>
<dbReference type="PANTHER" id="PTHR43861:SF6">
    <property type="entry name" value="METHYLTRANSFERASE TYPE 11"/>
    <property type="match status" value="1"/>
</dbReference>
<keyword evidence="2" id="KW-1185">Reference proteome</keyword>
<organism evidence="1 2">
    <name type="scientific">Methanosarcina lacustris Z-7289</name>
    <dbReference type="NCBI Taxonomy" id="1434111"/>
    <lineage>
        <taxon>Archaea</taxon>
        <taxon>Methanobacteriati</taxon>
        <taxon>Methanobacteriota</taxon>
        <taxon>Stenosarchaea group</taxon>
        <taxon>Methanomicrobia</taxon>
        <taxon>Methanosarcinales</taxon>
        <taxon>Methanosarcinaceae</taxon>
        <taxon>Methanosarcina</taxon>
    </lineage>
</organism>
<protein>
    <recommendedName>
        <fullName evidence="3">Methyltransferase domain-containing protein</fullName>
    </recommendedName>
</protein>
<dbReference type="SUPFAM" id="SSF53335">
    <property type="entry name" value="S-adenosyl-L-methionine-dependent methyltransferases"/>
    <property type="match status" value="1"/>
</dbReference>
<sequence length="266" mass="31176">MKYFIEPLKVSHDNYKYCNSFSYTDYNYLQANIPSKIKRRHFELALTLTSKYFHAANVIDIGCADGPFIPSLSNYFNNVVGIDISQEFVEQAKILVNKQSLENVSLICSKDKNIYTIKKELGEKKYSIIFLLEIMEHVGNHWETMYEDKLAFLKEISKLIDDEGFIVISVPKMVGISFFFQIFGQIIFNLGHKQEMLHLSYKDILKCILFYDTDNIEHLWVSSTHMGFNHKKLERFIKPDFEIIKSKSDWFQQLYVIKSVASILKD</sequence>
<dbReference type="GeneID" id="24807752"/>
<evidence type="ECO:0000313" key="1">
    <source>
        <dbReference type="EMBL" id="AKB76144.1"/>
    </source>
</evidence>
<dbReference type="KEGG" id="mls:MSLAZ_2883"/>
<proteinExistence type="predicted"/>
<evidence type="ECO:0000313" key="2">
    <source>
        <dbReference type="Proteomes" id="UP000033072"/>
    </source>
</evidence>
<accession>A0A0E3S4W4</accession>
<evidence type="ECO:0008006" key="3">
    <source>
        <dbReference type="Google" id="ProtNLM"/>
    </source>
</evidence>
<dbReference type="EMBL" id="CP009515">
    <property type="protein sequence ID" value="AKB76144.1"/>
    <property type="molecule type" value="Genomic_DNA"/>
</dbReference>